<dbReference type="AlphaFoldDB" id="E1Y965"/>
<dbReference type="GO" id="GO:0016866">
    <property type="term" value="F:intramolecular transferase activity"/>
    <property type="evidence" value="ECO:0007669"/>
    <property type="project" value="InterPro"/>
</dbReference>
<feature type="domain" description="Methylmalonyl-CoA mutase alpha/beta chain catalytic" evidence="1">
    <location>
        <begin position="7"/>
        <end position="148"/>
    </location>
</feature>
<dbReference type="InterPro" id="IPR016176">
    <property type="entry name" value="Cbl-dep_enz_cat"/>
</dbReference>
<evidence type="ECO:0000259" key="1">
    <source>
        <dbReference type="Pfam" id="PF01642"/>
    </source>
</evidence>
<dbReference type="EMBL" id="FR695864">
    <property type="protein sequence ID" value="CBX27109.1"/>
    <property type="molecule type" value="Genomic_DNA"/>
</dbReference>
<dbReference type="GO" id="GO:0031419">
    <property type="term" value="F:cobalamin binding"/>
    <property type="evidence" value="ECO:0007669"/>
    <property type="project" value="InterPro"/>
</dbReference>
<evidence type="ECO:0000313" key="2">
    <source>
        <dbReference type="EMBL" id="CBX27109.1"/>
    </source>
</evidence>
<protein>
    <recommendedName>
        <fullName evidence="1">Methylmalonyl-CoA mutase alpha/beta chain catalytic domain-containing protein</fullName>
    </recommendedName>
</protein>
<organism evidence="2">
    <name type="scientific">uncultured Desulfobacterium sp</name>
    <dbReference type="NCBI Taxonomy" id="201089"/>
    <lineage>
        <taxon>Bacteria</taxon>
        <taxon>Pseudomonadati</taxon>
        <taxon>Thermodesulfobacteriota</taxon>
        <taxon>Desulfobacteria</taxon>
        <taxon>Desulfobacterales</taxon>
        <taxon>Desulfobacteriaceae</taxon>
        <taxon>Desulfobacterium</taxon>
        <taxon>environmental samples</taxon>
    </lineage>
</organism>
<dbReference type="InterPro" id="IPR006099">
    <property type="entry name" value="MeMalonylCoA_mutase_a/b_cat"/>
</dbReference>
<sequence>MPGLTNVDWLTNEVEKRSWELLQKILDKGGLEEGVKDGWIRAMIDEVALKRQKDIESGDMTLIGINDMVLPPEKEFKVPIHQVSKASTAEQVQRVRDIKKKRNNNAVKELLQKLVAEDKQGNVNLVPTMTEACKEYATIGEIWGSLRVGRGHHYDPFEMIESPFKN</sequence>
<reference evidence="2" key="1">
    <citation type="journal article" date="2011" name="Environ. Microbiol.">
        <title>Genomic insights into the metabolic potential of the polycyclic aromatic hydrocarbon degrading sulfate-reducing Deltaproteobacterium N47.</title>
        <authorList>
            <person name="Bergmann F."/>
            <person name="Selesi D."/>
            <person name="Weinmaier T."/>
            <person name="Tischler P."/>
            <person name="Rattei T."/>
            <person name="Meckenstock R.U."/>
        </authorList>
    </citation>
    <scope>NUCLEOTIDE SEQUENCE</scope>
</reference>
<dbReference type="Gene3D" id="3.20.20.240">
    <property type="entry name" value="Methylmalonyl-CoA mutase"/>
    <property type="match status" value="1"/>
</dbReference>
<dbReference type="Pfam" id="PF01642">
    <property type="entry name" value="MM_CoA_mutase"/>
    <property type="match status" value="1"/>
</dbReference>
<name>E1Y965_9BACT</name>
<proteinExistence type="predicted"/>
<gene>
    <name evidence="2" type="ORF">N47_A11380</name>
</gene>
<dbReference type="SUPFAM" id="SSF51703">
    <property type="entry name" value="Cobalamin (vitamin B12)-dependent enzymes"/>
    <property type="match status" value="1"/>
</dbReference>
<dbReference type="PANTHER" id="PTHR48101">
    <property type="entry name" value="METHYLMALONYL-COA MUTASE, MITOCHONDRIAL-RELATED"/>
    <property type="match status" value="1"/>
</dbReference>
<accession>E1Y965</accession>
<dbReference type="PANTHER" id="PTHR48101:SF1">
    <property type="entry name" value="METHYLMALONYL-COA MUTASE, LARGE SUBUNIT"/>
    <property type="match status" value="1"/>
</dbReference>